<proteinExistence type="predicted"/>
<feature type="transmembrane region" description="Helical" evidence="2">
    <location>
        <begin position="347"/>
        <end position="368"/>
    </location>
</feature>
<reference evidence="3 4" key="1">
    <citation type="journal article" date="2017" name="Nat. Ecol. Evol.">
        <title>Scallop genome provides insights into evolution of bilaterian karyotype and development.</title>
        <authorList>
            <person name="Wang S."/>
            <person name="Zhang J."/>
            <person name="Jiao W."/>
            <person name="Li J."/>
            <person name="Xun X."/>
            <person name="Sun Y."/>
            <person name="Guo X."/>
            <person name="Huan P."/>
            <person name="Dong B."/>
            <person name="Zhang L."/>
            <person name="Hu X."/>
            <person name="Sun X."/>
            <person name="Wang J."/>
            <person name="Zhao C."/>
            <person name="Wang Y."/>
            <person name="Wang D."/>
            <person name="Huang X."/>
            <person name="Wang R."/>
            <person name="Lv J."/>
            <person name="Li Y."/>
            <person name="Zhang Z."/>
            <person name="Liu B."/>
            <person name="Lu W."/>
            <person name="Hui Y."/>
            <person name="Liang J."/>
            <person name="Zhou Z."/>
            <person name="Hou R."/>
            <person name="Li X."/>
            <person name="Liu Y."/>
            <person name="Li H."/>
            <person name="Ning X."/>
            <person name="Lin Y."/>
            <person name="Zhao L."/>
            <person name="Xing Q."/>
            <person name="Dou J."/>
            <person name="Li Y."/>
            <person name="Mao J."/>
            <person name="Guo H."/>
            <person name="Dou H."/>
            <person name="Li T."/>
            <person name="Mu C."/>
            <person name="Jiang W."/>
            <person name="Fu Q."/>
            <person name="Fu X."/>
            <person name="Miao Y."/>
            <person name="Liu J."/>
            <person name="Yu Q."/>
            <person name="Li R."/>
            <person name="Liao H."/>
            <person name="Li X."/>
            <person name="Kong Y."/>
            <person name="Jiang Z."/>
            <person name="Chourrout D."/>
            <person name="Li R."/>
            <person name="Bao Z."/>
        </authorList>
    </citation>
    <scope>NUCLEOTIDE SEQUENCE [LARGE SCALE GENOMIC DNA]</scope>
    <source>
        <strain evidence="3 4">PY_sf001</strain>
    </source>
</reference>
<feature type="region of interest" description="Disordered" evidence="1">
    <location>
        <begin position="1"/>
        <end position="117"/>
    </location>
</feature>
<keyword evidence="4" id="KW-1185">Reference proteome</keyword>
<feature type="transmembrane region" description="Helical" evidence="2">
    <location>
        <begin position="380"/>
        <end position="399"/>
    </location>
</feature>
<feature type="region of interest" description="Disordered" evidence="1">
    <location>
        <begin position="149"/>
        <end position="171"/>
    </location>
</feature>
<dbReference type="EMBL" id="NEDP02001997">
    <property type="protein sequence ID" value="OWF52024.1"/>
    <property type="molecule type" value="Genomic_DNA"/>
</dbReference>
<comment type="caution">
    <text evidence="3">The sequence shown here is derived from an EMBL/GenBank/DDBJ whole genome shotgun (WGS) entry which is preliminary data.</text>
</comment>
<evidence type="ECO:0000313" key="4">
    <source>
        <dbReference type="Proteomes" id="UP000242188"/>
    </source>
</evidence>
<evidence type="ECO:0000313" key="3">
    <source>
        <dbReference type="EMBL" id="OWF52024.1"/>
    </source>
</evidence>
<feature type="compositionally biased region" description="Polar residues" evidence="1">
    <location>
        <begin position="34"/>
        <end position="46"/>
    </location>
</feature>
<organism evidence="3 4">
    <name type="scientific">Mizuhopecten yessoensis</name>
    <name type="common">Japanese scallop</name>
    <name type="synonym">Patinopecten yessoensis</name>
    <dbReference type="NCBI Taxonomy" id="6573"/>
    <lineage>
        <taxon>Eukaryota</taxon>
        <taxon>Metazoa</taxon>
        <taxon>Spiralia</taxon>
        <taxon>Lophotrochozoa</taxon>
        <taxon>Mollusca</taxon>
        <taxon>Bivalvia</taxon>
        <taxon>Autobranchia</taxon>
        <taxon>Pteriomorphia</taxon>
        <taxon>Pectinida</taxon>
        <taxon>Pectinoidea</taxon>
        <taxon>Pectinidae</taxon>
        <taxon>Mizuhopecten</taxon>
    </lineage>
</organism>
<keyword evidence="2" id="KW-1133">Transmembrane helix</keyword>
<keyword evidence="2" id="KW-0812">Transmembrane</keyword>
<feature type="compositionally biased region" description="Basic and acidic residues" evidence="1">
    <location>
        <begin position="11"/>
        <end position="21"/>
    </location>
</feature>
<feature type="transmembrane region" description="Helical" evidence="2">
    <location>
        <begin position="229"/>
        <end position="249"/>
    </location>
</feature>
<dbReference type="OrthoDB" id="6161131at2759"/>
<protein>
    <submittedName>
        <fullName evidence="3">Uncharacterized protein</fullName>
    </submittedName>
</protein>
<feature type="transmembrane region" description="Helical" evidence="2">
    <location>
        <begin position="302"/>
        <end position="326"/>
    </location>
</feature>
<dbReference type="Proteomes" id="UP000242188">
    <property type="component" value="Unassembled WGS sequence"/>
</dbReference>
<feature type="transmembrane region" description="Helical" evidence="2">
    <location>
        <begin position="487"/>
        <end position="509"/>
    </location>
</feature>
<gene>
    <name evidence="3" type="ORF">KP79_PYT03582</name>
</gene>
<name>A0A210QTF0_MIZYE</name>
<sequence>MLRMDPPADYNRYREYRDPPPDGRYPQPRAHEQWSPTKGLDSTSPSWDRGHLSPRGRSPEGFRETGFNGNMGRLGQEDRGTFFPPGGVQQPFRPLPQKDSDQIGFTRGPGRDPYQESFRGRYLGGKSRHASMSSRGSNEQIRFAYDNSGFQPKYREPDRRSNGSLPSAQRGYMFNDLGKTRAKDNYDDNNYIYRSREMANGRPGSTSKMNGTKYRQHDMHDEMKKDRPSVGFTILLRFFTCLLIFWDLANDWIVGASGPSPFVKQDNLVSNGECVVNTDVFSHLNISTTEVRTSICSDTVNAWTSLTVFMLLGSLIAIIQCINITMETISIVRQKKFFRILSGQSEIFLTIFLEEIPQAIIMIVLLFHCKCPPNNVNINLFALLASISACASAIFRLCVSYDHMTGNVGCCNQWWRCCCCRNNDYCCEVKPRDFFCTCEIPFPICCCTLSCKDCKCSPVTWCNFILKTFGCFCDCCQDKDVSYGIRLVNLFGISLLLLSVGLQIFVFVVTVH</sequence>
<accession>A0A210QTF0</accession>
<evidence type="ECO:0000256" key="1">
    <source>
        <dbReference type="SAM" id="MobiDB-lite"/>
    </source>
</evidence>
<dbReference type="AlphaFoldDB" id="A0A210QTF0"/>
<evidence type="ECO:0000256" key="2">
    <source>
        <dbReference type="SAM" id="Phobius"/>
    </source>
</evidence>
<keyword evidence="2" id="KW-0472">Membrane</keyword>